<gene>
    <name evidence="3" type="ORF">A2438_04145</name>
</gene>
<evidence type="ECO:0000259" key="2">
    <source>
        <dbReference type="Pfam" id="PF00881"/>
    </source>
</evidence>
<keyword evidence="1" id="KW-0732">Signal</keyword>
<reference evidence="3 4" key="1">
    <citation type="journal article" date="2016" name="Nat. Commun.">
        <title>Thousands of microbial genomes shed light on interconnected biogeochemical processes in an aquifer system.</title>
        <authorList>
            <person name="Anantharaman K."/>
            <person name="Brown C.T."/>
            <person name="Hug L.A."/>
            <person name="Sharon I."/>
            <person name="Castelle C.J."/>
            <person name="Probst A.J."/>
            <person name="Thomas B.C."/>
            <person name="Singh A."/>
            <person name="Wilkins M.J."/>
            <person name="Karaoz U."/>
            <person name="Brodie E.L."/>
            <person name="Williams K.H."/>
            <person name="Hubbard S.S."/>
            <person name="Banfield J.F."/>
        </authorList>
    </citation>
    <scope>NUCLEOTIDE SEQUENCE [LARGE SCALE GENOMIC DNA]</scope>
</reference>
<dbReference type="CDD" id="cd02142">
    <property type="entry name" value="McbC_SagB-like_oxidoreductase"/>
    <property type="match status" value="1"/>
</dbReference>
<organism evidence="3 4">
    <name type="scientific">candidate division WOR-1 bacterium RIFOXYC2_FULL_46_14</name>
    <dbReference type="NCBI Taxonomy" id="1802587"/>
    <lineage>
        <taxon>Bacteria</taxon>
        <taxon>Bacillati</taxon>
        <taxon>Saganbacteria</taxon>
    </lineage>
</organism>
<dbReference type="GO" id="GO:0016491">
    <property type="term" value="F:oxidoreductase activity"/>
    <property type="evidence" value="ECO:0007669"/>
    <property type="project" value="InterPro"/>
</dbReference>
<dbReference type="InterPro" id="IPR000415">
    <property type="entry name" value="Nitroreductase-like"/>
</dbReference>
<feature type="domain" description="Nitroreductase" evidence="2">
    <location>
        <begin position="45"/>
        <end position="216"/>
    </location>
</feature>
<dbReference type="InterPro" id="IPR020051">
    <property type="entry name" value="SagB-type_dehydrogenase"/>
</dbReference>
<dbReference type="AlphaFoldDB" id="A0A1F4U655"/>
<dbReference type="PANTHER" id="PTHR43745">
    <property type="entry name" value="NITROREDUCTASE MJ1384-RELATED"/>
    <property type="match status" value="1"/>
</dbReference>
<name>A0A1F4U655_UNCSA</name>
<evidence type="ECO:0000313" key="3">
    <source>
        <dbReference type="EMBL" id="OGC40434.1"/>
    </source>
</evidence>
<dbReference type="SUPFAM" id="SSF55469">
    <property type="entry name" value="FMN-dependent nitroreductase-like"/>
    <property type="match status" value="1"/>
</dbReference>
<dbReference type="PANTHER" id="PTHR43745:SF2">
    <property type="entry name" value="NITROREDUCTASE MJ1384-RELATED"/>
    <property type="match status" value="1"/>
</dbReference>
<proteinExistence type="predicted"/>
<dbReference type="Gene3D" id="3.40.109.10">
    <property type="entry name" value="NADH Oxidase"/>
    <property type="match status" value="1"/>
</dbReference>
<feature type="signal peptide" evidence="1">
    <location>
        <begin position="1"/>
        <end position="21"/>
    </location>
</feature>
<dbReference type="Proteomes" id="UP000179242">
    <property type="component" value="Unassembled WGS sequence"/>
</dbReference>
<evidence type="ECO:0000313" key="4">
    <source>
        <dbReference type="Proteomes" id="UP000179242"/>
    </source>
</evidence>
<dbReference type="NCBIfam" id="TIGR03605">
    <property type="entry name" value="antibiot_sagB"/>
    <property type="match status" value="1"/>
</dbReference>
<comment type="caution">
    <text evidence="3">The sequence shown here is derived from an EMBL/GenBank/DDBJ whole genome shotgun (WGS) entry which is preliminary data.</text>
</comment>
<feature type="chain" id="PRO_5009514795" description="Nitroreductase domain-containing protein" evidence="1">
    <location>
        <begin position="22"/>
        <end position="219"/>
    </location>
</feature>
<sequence length="219" mass="24219">MKFRALVCLVFVFLLIAPVFAEAPKEIKLPEPQVTGKMSVEEALSKRRSCRSYYPNELSPEQVSQLLWAGQGITEKVWGWRTAPSAGAIYPITLFLVNKDGAYEYFPRWNKLKLVAKDDKRPGLTRCSLGQSFIGEAPVSIVVAAEFDKNKKSYGGVQGTRYTLLEAGHVAQNIHLQATALGLASIPVGTFWDSVAQSCLNLPKNLIPVYIIPIGYSKE</sequence>
<dbReference type="EMBL" id="MEUJ01000004">
    <property type="protein sequence ID" value="OGC40434.1"/>
    <property type="molecule type" value="Genomic_DNA"/>
</dbReference>
<dbReference type="InterPro" id="IPR029479">
    <property type="entry name" value="Nitroreductase"/>
</dbReference>
<evidence type="ECO:0000256" key="1">
    <source>
        <dbReference type="SAM" id="SignalP"/>
    </source>
</evidence>
<accession>A0A1F4U655</accession>
<protein>
    <recommendedName>
        <fullName evidence="2">Nitroreductase domain-containing protein</fullName>
    </recommendedName>
</protein>
<dbReference type="Pfam" id="PF00881">
    <property type="entry name" value="Nitroreductase"/>
    <property type="match status" value="1"/>
</dbReference>
<dbReference type="InterPro" id="IPR052544">
    <property type="entry name" value="Bacteriocin_Proc_Enz"/>
</dbReference>